<dbReference type="Proteomes" id="UP000475862">
    <property type="component" value="Unassembled WGS sequence"/>
</dbReference>
<name>A0A6G0TGW7_APHGL</name>
<keyword evidence="2" id="KW-1185">Reference proteome</keyword>
<gene>
    <name evidence="1" type="ORF">AGLY_009674</name>
</gene>
<dbReference type="AlphaFoldDB" id="A0A6G0TGW7"/>
<accession>A0A6G0TGW7</accession>
<dbReference type="EMBL" id="VYZN01000038">
    <property type="protein sequence ID" value="KAE9532593.1"/>
    <property type="molecule type" value="Genomic_DNA"/>
</dbReference>
<organism evidence="1 2">
    <name type="scientific">Aphis glycines</name>
    <name type="common">Soybean aphid</name>
    <dbReference type="NCBI Taxonomy" id="307491"/>
    <lineage>
        <taxon>Eukaryota</taxon>
        <taxon>Metazoa</taxon>
        <taxon>Ecdysozoa</taxon>
        <taxon>Arthropoda</taxon>
        <taxon>Hexapoda</taxon>
        <taxon>Insecta</taxon>
        <taxon>Pterygota</taxon>
        <taxon>Neoptera</taxon>
        <taxon>Paraneoptera</taxon>
        <taxon>Hemiptera</taxon>
        <taxon>Sternorrhyncha</taxon>
        <taxon>Aphidomorpha</taxon>
        <taxon>Aphidoidea</taxon>
        <taxon>Aphididae</taxon>
        <taxon>Aphidini</taxon>
        <taxon>Aphis</taxon>
        <taxon>Aphis</taxon>
    </lineage>
</organism>
<comment type="caution">
    <text evidence="1">The sequence shown here is derived from an EMBL/GenBank/DDBJ whole genome shotgun (WGS) entry which is preliminary data.</text>
</comment>
<reference evidence="1 2" key="1">
    <citation type="submission" date="2019-08" db="EMBL/GenBank/DDBJ databases">
        <title>The genome of the soybean aphid Biotype 1, its phylome, world population structure and adaptation to the North American continent.</title>
        <authorList>
            <person name="Giordano R."/>
            <person name="Donthu R.K."/>
            <person name="Hernandez A.G."/>
            <person name="Wright C.L."/>
            <person name="Zimin A.V."/>
        </authorList>
    </citation>
    <scope>NUCLEOTIDE SEQUENCE [LARGE SCALE GENOMIC DNA]</scope>
    <source>
        <tissue evidence="1">Whole aphids</tissue>
    </source>
</reference>
<sequence>MYAICDKISGQDKTLKKHQKVILNEFDNNNLMNNTRYVLENSFHAASILNSTSVSKSREVCLLFDSRKGEKSQQTQLLSFSFFLYICDPLILLWPKQAMRIESSTRRHMDIAGERISCSIVITCSRDCISVVTTYNLYSFTKELYEEMDMASVVSFVSGQRIQRLGHMWRRSEDVINRVALEWKPTIQLKINKPRKKKNVVGNFETLNSSHKFRILDWKSCVKFIKLVGGMNVVQRKPLYSIEKIFKLYSSNNDQRVNKNVLIDISKISLLVTSDNLICLAISELEHNLFLEMKMLEIAVSVMQQFVWFYYKIYTMLHLSISLPIFDEYSNHILFYPLIGKLTVLKLFISYYQALPLEMETFLDKYVTYHEP</sequence>
<evidence type="ECO:0000313" key="1">
    <source>
        <dbReference type="EMBL" id="KAE9532593.1"/>
    </source>
</evidence>
<proteinExistence type="predicted"/>
<evidence type="ECO:0000313" key="2">
    <source>
        <dbReference type="Proteomes" id="UP000475862"/>
    </source>
</evidence>
<protein>
    <submittedName>
        <fullName evidence="1">Uncharacterized protein</fullName>
    </submittedName>
</protein>